<dbReference type="AlphaFoldDB" id="A0A2P5GVE7"/>
<organism evidence="3 5">
    <name type="scientific">Superficieibacter electus</name>
    <dbReference type="NCBI Taxonomy" id="2022662"/>
    <lineage>
        <taxon>Bacteria</taxon>
        <taxon>Pseudomonadati</taxon>
        <taxon>Pseudomonadota</taxon>
        <taxon>Gammaproteobacteria</taxon>
        <taxon>Enterobacterales</taxon>
        <taxon>Enterobacteriaceae</taxon>
        <taxon>Superficieibacter</taxon>
    </lineage>
</organism>
<evidence type="ECO:0000313" key="4">
    <source>
        <dbReference type="Proteomes" id="UP000237073"/>
    </source>
</evidence>
<dbReference type="RefSeq" id="WP_103677811.1">
    <property type="nucleotide sequence ID" value="NZ_PQGD01000002.1"/>
</dbReference>
<dbReference type="SUPFAM" id="SSF110849">
    <property type="entry name" value="ParB/Sulfiredoxin"/>
    <property type="match status" value="1"/>
</dbReference>
<dbReference type="GO" id="GO:0045881">
    <property type="term" value="P:positive regulation of sporulation resulting in formation of a cellular spore"/>
    <property type="evidence" value="ECO:0007669"/>
    <property type="project" value="TreeGrafter"/>
</dbReference>
<dbReference type="InterPro" id="IPR036086">
    <property type="entry name" value="ParB/Sulfiredoxin_sf"/>
</dbReference>
<evidence type="ECO:0000259" key="1">
    <source>
        <dbReference type="SMART" id="SM00470"/>
    </source>
</evidence>
<dbReference type="InterPro" id="IPR003115">
    <property type="entry name" value="ParB_N"/>
</dbReference>
<sequence>MATPTQIIFKCVNEIFGYEKNARTHSKSQVAEIAASIQEFGWTNPILVDECGEIIAGHGRIAAAESLGMNEVPVIVLTGLNSEQKKAYRLADNKIPLNAGWDDELLSQELSELIDADFDICLTGFSQVEIDDLLVEVGSESEEGDERYTSKIDSPVYEPSEAVPEVSALYDDEKTMQLVESIRLAALPADVEKFLLAAAERHTVFNFNKIADYYSHAPENVQALFEASALVIIDYQQAIEHGFVKMTQRMLEIVHGGEVESDAR</sequence>
<dbReference type="PANTHER" id="PTHR33375:SF1">
    <property type="entry name" value="CHROMOSOME-PARTITIONING PROTEIN PARB-RELATED"/>
    <property type="match status" value="1"/>
</dbReference>
<dbReference type="Gene3D" id="3.90.1530.10">
    <property type="entry name" value="Conserved hypothetical protein from pyrococcus furiosus pfu- 392566-001, ParB domain"/>
    <property type="match status" value="1"/>
</dbReference>
<dbReference type="GO" id="GO:0007059">
    <property type="term" value="P:chromosome segregation"/>
    <property type="evidence" value="ECO:0007669"/>
    <property type="project" value="TreeGrafter"/>
</dbReference>
<evidence type="ECO:0000313" key="2">
    <source>
        <dbReference type="EMBL" id="POP42341.1"/>
    </source>
</evidence>
<dbReference type="GO" id="GO:0005694">
    <property type="term" value="C:chromosome"/>
    <property type="evidence" value="ECO:0007669"/>
    <property type="project" value="TreeGrafter"/>
</dbReference>
<name>A0A2P5GVE7_9ENTR</name>
<dbReference type="SMART" id="SM00470">
    <property type="entry name" value="ParB"/>
    <property type="match status" value="1"/>
</dbReference>
<reference evidence="4 5" key="1">
    <citation type="submission" date="2018-01" db="EMBL/GenBank/DDBJ databases">
        <title>Superficieibacter electus gen. nov., sp. nov., an extended-spectrum beta-lactamase possessing member of the Enterobacteriaceae family, isolated from intensive care unit surfaces.</title>
        <authorList>
            <person name="Potter R.F."/>
            <person name="D'Souza A.W."/>
        </authorList>
    </citation>
    <scope>NUCLEOTIDE SEQUENCE [LARGE SCALE GENOMIC DNA]</scope>
    <source>
        <strain evidence="3 5">BP-1</strain>
        <strain evidence="2 4">BP-2</strain>
    </source>
</reference>
<proteinExistence type="predicted"/>
<accession>A0A2P5GVE7</accession>
<dbReference type="OrthoDB" id="9816043at2"/>
<feature type="domain" description="ParB-like N-terminal" evidence="1">
    <location>
        <begin position="8"/>
        <end position="94"/>
    </location>
</feature>
<dbReference type="PANTHER" id="PTHR33375">
    <property type="entry name" value="CHROMOSOME-PARTITIONING PROTEIN PARB-RELATED"/>
    <property type="match status" value="1"/>
</dbReference>
<comment type="caution">
    <text evidence="3">The sequence shown here is derived from an EMBL/GenBank/DDBJ whole genome shotgun (WGS) entry which is preliminary data.</text>
</comment>
<gene>
    <name evidence="3" type="ORF">CHU32_03650</name>
    <name evidence="2" type="ORF">CHU33_19935</name>
</gene>
<keyword evidence="4" id="KW-1185">Reference proteome</keyword>
<evidence type="ECO:0000313" key="5">
    <source>
        <dbReference type="Proteomes" id="UP000247005"/>
    </source>
</evidence>
<dbReference type="Proteomes" id="UP000237073">
    <property type="component" value="Unassembled WGS sequence"/>
</dbReference>
<dbReference type="InterPro" id="IPR050336">
    <property type="entry name" value="Chromosome_partition/occlusion"/>
</dbReference>
<dbReference type="Proteomes" id="UP000247005">
    <property type="component" value="Unassembled WGS sequence"/>
</dbReference>
<dbReference type="CDD" id="cd16403">
    <property type="entry name" value="ParB_N_like_MT"/>
    <property type="match status" value="1"/>
</dbReference>
<protein>
    <submittedName>
        <fullName evidence="3">Transcriptional regulator</fullName>
    </submittedName>
</protein>
<dbReference type="EMBL" id="PQGE01000020">
    <property type="protein sequence ID" value="POP42341.1"/>
    <property type="molecule type" value="Genomic_DNA"/>
</dbReference>
<dbReference type="Pfam" id="PF02195">
    <property type="entry name" value="ParB_N"/>
    <property type="match status" value="1"/>
</dbReference>
<evidence type="ECO:0000313" key="3">
    <source>
        <dbReference type="EMBL" id="POP50529.1"/>
    </source>
</evidence>
<dbReference type="EMBL" id="PQGD01000002">
    <property type="protein sequence ID" value="POP50529.1"/>
    <property type="molecule type" value="Genomic_DNA"/>
</dbReference>